<dbReference type="RefSeq" id="WP_221430401.1">
    <property type="nucleotide sequence ID" value="NZ_CP081294.1"/>
</dbReference>
<dbReference type="InterPro" id="IPR009875">
    <property type="entry name" value="PilZ_domain"/>
</dbReference>
<sequence>MENRRSERHEVKVAGAWRQRNNYAREIWIKDISKTGCQFYDRFSILEVGKEISVKVGKIGPLPAMVRWRDGHTVGVSFDYKLHDGVLDHIVKFMSEKGDEE</sequence>
<evidence type="ECO:0000313" key="3">
    <source>
        <dbReference type="Proteomes" id="UP000824321"/>
    </source>
</evidence>
<protein>
    <submittedName>
        <fullName evidence="2">PilZ domain-containing protein</fullName>
    </submittedName>
</protein>
<evidence type="ECO:0000259" key="1">
    <source>
        <dbReference type="Pfam" id="PF07238"/>
    </source>
</evidence>
<reference evidence="2 3" key="1">
    <citation type="submission" date="2021-08" db="EMBL/GenBank/DDBJ databases">
        <title>Comparative Genomics Analysis of the Genus Qipengyuania Reveals Extensive Genetic Diversity and Metabolic Versatility, Including the Description of Fifteen Novel Species.</title>
        <authorList>
            <person name="Liu Y."/>
        </authorList>
    </citation>
    <scope>NUCLEOTIDE SEQUENCE [LARGE SCALE GENOMIC DNA]</scope>
    <source>
        <strain evidence="2 3">1NDH1</strain>
    </source>
</reference>
<dbReference type="SUPFAM" id="SSF141371">
    <property type="entry name" value="PilZ domain-like"/>
    <property type="match status" value="1"/>
</dbReference>
<gene>
    <name evidence="2" type="ORF">K3136_11230</name>
</gene>
<dbReference type="Pfam" id="PF07238">
    <property type="entry name" value="PilZ"/>
    <property type="match status" value="1"/>
</dbReference>
<feature type="domain" description="PilZ" evidence="1">
    <location>
        <begin position="2"/>
        <end position="94"/>
    </location>
</feature>
<accession>A0ABX9A073</accession>
<keyword evidence="3" id="KW-1185">Reference proteome</keyword>
<dbReference type="EMBL" id="CP081294">
    <property type="protein sequence ID" value="QZD94656.1"/>
    <property type="molecule type" value="Genomic_DNA"/>
</dbReference>
<name>A0ABX9A073_9SPHN</name>
<organism evidence="2 3">
    <name type="scientific">Qipengyuania gelatinilytica</name>
    <dbReference type="NCBI Taxonomy" id="2867231"/>
    <lineage>
        <taxon>Bacteria</taxon>
        <taxon>Pseudomonadati</taxon>
        <taxon>Pseudomonadota</taxon>
        <taxon>Alphaproteobacteria</taxon>
        <taxon>Sphingomonadales</taxon>
        <taxon>Erythrobacteraceae</taxon>
        <taxon>Qipengyuania</taxon>
    </lineage>
</organism>
<proteinExistence type="predicted"/>
<dbReference type="Proteomes" id="UP000824321">
    <property type="component" value="Chromosome"/>
</dbReference>
<evidence type="ECO:0000313" key="2">
    <source>
        <dbReference type="EMBL" id="QZD94656.1"/>
    </source>
</evidence>